<evidence type="ECO:0000313" key="2">
    <source>
        <dbReference type="EMBL" id="CAD5318442.1"/>
    </source>
</evidence>
<name>A0A7G2E641_ARATH</name>
<accession>A0A7G2E641</accession>
<evidence type="ECO:0000259" key="1">
    <source>
        <dbReference type="Pfam" id="PF03384"/>
    </source>
</evidence>
<proteinExistence type="predicted"/>
<dbReference type="InterPro" id="IPR005048">
    <property type="entry name" value="DUF287"/>
</dbReference>
<dbReference type="AlphaFoldDB" id="A0A7G2E641"/>
<protein>
    <submittedName>
        <fullName evidence="2">(thale cress) hypothetical protein</fullName>
    </submittedName>
</protein>
<reference evidence="2 3" key="1">
    <citation type="submission" date="2020-09" db="EMBL/GenBank/DDBJ databases">
        <authorList>
            <person name="Ashkenazy H."/>
        </authorList>
    </citation>
    <scope>NUCLEOTIDE SEQUENCE [LARGE SCALE GENOMIC DNA]</scope>
    <source>
        <strain evidence="3">cv. Cdm-0</strain>
    </source>
</reference>
<organism evidence="2 3">
    <name type="scientific">Arabidopsis thaliana</name>
    <name type="common">Mouse-ear cress</name>
    <dbReference type="NCBI Taxonomy" id="3702"/>
    <lineage>
        <taxon>Eukaryota</taxon>
        <taxon>Viridiplantae</taxon>
        <taxon>Streptophyta</taxon>
        <taxon>Embryophyta</taxon>
        <taxon>Tracheophyta</taxon>
        <taxon>Spermatophyta</taxon>
        <taxon>Magnoliopsida</taxon>
        <taxon>eudicotyledons</taxon>
        <taxon>Gunneridae</taxon>
        <taxon>Pentapetalae</taxon>
        <taxon>rosids</taxon>
        <taxon>malvids</taxon>
        <taxon>Brassicales</taxon>
        <taxon>Brassicaceae</taxon>
        <taxon>Camelineae</taxon>
        <taxon>Arabidopsis</taxon>
    </lineage>
</organism>
<dbReference type="Proteomes" id="UP000516314">
    <property type="component" value="Chromosome 2"/>
</dbReference>
<dbReference type="EMBL" id="LR881467">
    <property type="protein sequence ID" value="CAD5318442.1"/>
    <property type="molecule type" value="Genomic_DNA"/>
</dbReference>
<sequence length="114" mass="12943">MDHFGGVVGAPWVFPSFVIPLEYLTFEAIPVLKKTFRENVSNAHAHRKCPRMCKMKFKASKMKGFSLREIYDCLGTTKDIHSILTPSSRETRLLDRITDVDNGWNDVDDPIADG</sequence>
<dbReference type="Pfam" id="PF03384">
    <property type="entry name" value="DUF287"/>
    <property type="match status" value="1"/>
</dbReference>
<gene>
    <name evidence="2" type="ORF">AT9943_LOCUS6675</name>
</gene>
<evidence type="ECO:0000313" key="3">
    <source>
        <dbReference type="Proteomes" id="UP000516314"/>
    </source>
</evidence>
<feature type="domain" description="DUF287" evidence="1">
    <location>
        <begin position="80"/>
        <end position="114"/>
    </location>
</feature>